<name>A0A1E5NGX2_9SPIR</name>
<evidence type="ECO:0008006" key="4">
    <source>
        <dbReference type="Google" id="ProtNLM"/>
    </source>
</evidence>
<proteinExistence type="predicted"/>
<feature type="signal peptide" evidence="1">
    <location>
        <begin position="1"/>
        <end position="18"/>
    </location>
</feature>
<dbReference type="Proteomes" id="UP000095247">
    <property type="component" value="Unassembled WGS sequence"/>
</dbReference>
<evidence type="ECO:0000313" key="3">
    <source>
        <dbReference type="Proteomes" id="UP000095247"/>
    </source>
</evidence>
<reference evidence="2 3" key="1">
    <citation type="submission" date="2016-08" db="EMBL/GenBank/DDBJ databases">
        <title>Characterization and recognition of Brachyspira hampsonii sp. nov., a novel intestinal spirochete that is pathogenic to pigs.</title>
        <authorList>
            <person name="Mirajkar N."/>
            <person name="La T."/>
            <person name="Phillips N."/>
            <person name="Hampson D."/>
            <person name="Gebhart C."/>
        </authorList>
    </citation>
    <scope>NUCLEOTIDE SEQUENCE [LARGE SCALE GENOMIC DNA]</scope>
    <source>
        <strain evidence="2 3">P280/1</strain>
    </source>
</reference>
<organism evidence="2 3">
    <name type="scientific">Brachyspira hampsonii</name>
    <dbReference type="NCBI Taxonomy" id="1287055"/>
    <lineage>
        <taxon>Bacteria</taxon>
        <taxon>Pseudomonadati</taxon>
        <taxon>Spirochaetota</taxon>
        <taxon>Spirochaetia</taxon>
        <taxon>Brachyspirales</taxon>
        <taxon>Brachyspiraceae</taxon>
        <taxon>Brachyspira</taxon>
    </lineage>
</organism>
<dbReference type="AlphaFoldDB" id="A0A1E5NGX2"/>
<dbReference type="EMBL" id="MDCO01000006">
    <property type="protein sequence ID" value="OEJ15376.1"/>
    <property type="molecule type" value="Genomic_DNA"/>
</dbReference>
<protein>
    <recommendedName>
        <fullName evidence="4">Lipoprotein</fullName>
    </recommendedName>
</protein>
<gene>
    <name evidence="2" type="ORF">BFL38_13880</name>
</gene>
<accession>A0A1E5NGX2</accession>
<feature type="chain" id="PRO_5009182348" description="Lipoprotein" evidence="1">
    <location>
        <begin position="19"/>
        <end position="125"/>
    </location>
</feature>
<sequence>MKKLFLFTLLVSSFLVISCSNKDTTGSTAAVIDSKWHGTYSGPATDPIAGQVTLTMVVDANGITLTEVASTGESGSATIPNAQITKVSDDTYTAGNGIFKFVFTADSLTYTDSATPINATLSKTK</sequence>
<keyword evidence="1" id="KW-0732">Signal</keyword>
<dbReference type="PROSITE" id="PS51257">
    <property type="entry name" value="PROKAR_LIPOPROTEIN"/>
    <property type="match status" value="1"/>
</dbReference>
<evidence type="ECO:0000256" key="1">
    <source>
        <dbReference type="SAM" id="SignalP"/>
    </source>
</evidence>
<evidence type="ECO:0000313" key="2">
    <source>
        <dbReference type="EMBL" id="OEJ15376.1"/>
    </source>
</evidence>
<dbReference type="RefSeq" id="WP_069725928.1">
    <property type="nucleotide sequence ID" value="NZ_MDCO01000006.1"/>
</dbReference>
<comment type="caution">
    <text evidence="2">The sequence shown here is derived from an EMBL/GenBank/DDBJ whole genome shotgun (WGS) entry which is preliminary data.</text>
</comment>